<evidence type="ECO:0000256" key="4">
    <source>
        <dbReference type="ARBA" id="ARBA00023004"/>
    </source>
</evidence>
<comment type="subcellular location">
    <subcellularLocation>
        <location evidence="1">Cytoplasm</location>
    </subcellularLocation>
</comment>
<evidence type="ECO:0000259" key="5">
    <source>
        <dbReference type="Pfam" id="PF01814"/>
    </source>
</evidence>
<accession>A0ABQ1LQ40</accession>
<dbReference type="Pfam" id="PF10006">
    <property type="entry name" value="DUF2249"/>
    <property type="match status" value="1"/>
</dbReference>
<dbReference type="Pfam" id="PF01814">
    <property type="entry name" value="Hemerythrin"/>
    <property type="match status" value="1"/>
</dbReference>
<dbReference type="Pfam" id="PF04405">
    <property type="entry name" value="ScdA_N"/>
    <property type="match status" value="1"/>
</dbReference>
<dbReference type="EMBL" id="BMIK01000005">
    <property type="protein sequence ID" value="GGC26661.1"/>
    <property type="molecule type" value="Genomic_DNA"/>
</dbReference>
<evidence type="ECO:0000256" key="2">
    <source>
        <dbReference type="ARBA" id="ARBA00022490"/>
    </source>
</evidence>
<evidence type="ECO:0008006" key="9">
    <source>
        <dbReference type="Google" id="ProtNLM"/>
    </source>
</evidence>
<dbReference type="RefSeq" id="WP_188749850.1">
    <property type="nucleotide sequence ID" value="NZ_BMIK01000005.1"/>
</dbReference>
<evidence type="ECO:0000259" key="6">
    <source>
        <dbReference type="Pfam" id="PF10006"/>
    </source>
</evidence>
<dbReference type="Proteomes" id="UP000597338">
    <property type="component" value="Unassembled WGS sequence"/>
</dbReference>
<evidence type="ECO:0000313" key="8">
    <source>
        <dbReference type="Proteomes" id="UP000597338"/>
    </source>
</evidence>
<keyword evidence="2" id="KW-0963">Cytoplasm</keyword>
<dbReference type="PANTHER" id="PTHR36438">
    <property type="entry name" value="IRON-SULFUR CLUSTER REPAIR PROTEIN YTFE"/>
    <property type="match status" value="1"/>
</dbReference>
<dbReference type="Gene3D" id="1.20.120.520">
    <property type="entry name" value="nmb1532 protein domain like"/>
    <property type="match status" value="1"/>
</dbReference>
<dbReference type="PANTHER" id="PTHR36438:SF1">
    <property type="entry name" value="IRON-SULFUR CLUSTER REPAIR PROTEIN YTFE"/>
    <property type="match status" value="1"/>
</dbReference>
<keyword evidence="3" id="KW-0479">Metal-binding</keyword>
<organism evidence="7 8">
    <name type="scientific">Parapedobacter defluvii</name>
    <dbReference type="NCBI Taxonomy" id="2045106"/>
    <lineage>
        <taxon>Bacteria</taxon>
        <taxon>Pseudomonadati</taxon>
        <taxon>Bacteroidota</taxon>
        <taxon>Sphingobacteriia</taxon>
        <taxon>Sphingobacteriales</taxon>
        <taxon>Sphingobacteriaceae</taxon>
        <taxon>Parapedobacter</taxon>
    </lineage>
</organism>
<dbReference type="InterPro" id="IPR019903">
    <property type="entry name" value="RIC_family"/>
</dbReference>
<evidence type="ECO:0000256" key="3">
    <source>
        <dbReference type="ARBA" id="ARBA00022723"/>
    </source>
</evidence>
<dbReference type="NCBIfam" id="TIGR03652">
    <property type="entry name" value="FeS_repair_RIC"/>
    <property type="match status" value="1"/>
</dbReference>
<dbReference type="InterPro" id="IPR018720">
    <property type="entry name" value="DUF2249"/>
</dbReference>
<keyword evidence="4" id="KW-0408">Iron</keyword>
<name>A0ABQ1LQ40_9SPHI</name>
<keyword evidence="8" id="KW-1185">Reference proteome</keyword>
<protein>
    <recommendedName>
        <fullName evidence="9">Regulator of cell morphogenesis and NO signaling</fullName>
    </recommendedName>
</protein>
<evidence type="ECO:0000313" key="7">
    <source>
        <dbReference type="EMBL" id="GGC26661.1"/>
    </source>
</evidence>
<proteinExistence type="predicted"/>
<comment type="caution">
    <text evidence="7">The sequence shown here is derived from an EMBL/GenBank/DDBJ whole genome shotgun (WGS) entry which is preliminary data.</text>
</comment>
<dbReference type="InterPro" id="IPR012312">
    <property type="entry name" value="Hemerythrin-like"/>
</dbReference>
<evidence type="ECO:0000256" key="1">
    <source>
        <dbReference type="ARBA" id="ARBA00004496"/>
    </source>
</evidence>
<feature type="domain" description="DUF2249" evidence="6">
    <location>
        <begin position="7"/>
        <end position="75"/>
    </location>
</feature>
<gene>
    <name evidence="7" type="ORF">GCM10011386_18400</name>
</gene>
<feature type="domain" description="Hemerythrin-like" evidence="5">
    <location>
        <begin position="164"/>
        <end position="303"/>
    </location>
</feature>
<reference evidence="8" key="1">
    <citation type="journal article" date="2019" name="Int. J. Syst. Evol. Microbiol.">
        <title>The Global Catalogue of Microorganisms (GCM) 10K type strain sequencing project: providing services to taxonomists for standard genome sequencing and annotation.</title>
        <authorList>
            <consortium name="The Broad Institute Genomics Platform"/>
            <consortium name="The Broad Institute Genome Sequencing Center for Infectious Disease"/>
            <person name="Wu L."/>
            <person name="Ma J."/>
        </authorList>
    </citation>
    <scope>NUCLEOTIDE SEQUENCE [LARGE SCALE GENOMIC DNA]</scope>
    <source>
        <strain evidence="8">CGMCC 1.15342</strain>
    </source>
</reference>
<sequence>MKKTAILDITKIEPQVRHSTILAHFEALDQGEDFIMLNDQDPKPLYSSLLAEQSDRYNWEYLEADPGRWRVRITKSLAGREEADTIGRIVAKDIRKAEVFMKLGIDFCCGGKRTLREAAEAAGVEEQHLRSELEAAGEVRSAQVAYDFDRWDLGFLADYIHNVHHRYIRENGPIIEQLADKVALRHGFEHHELMELAEGLHVFMAELNIHLQNEEQVLFPIVKKLENGADDLPQQIHEAVQDLEREHQDAGNELRNFRKLTADYQLPANACNSYTYLYEKIKAFENDLFQHIHLENNILFPKVIKIENERLAHR</sequence>